<evidence type="ECO:0000313" key="2">
    <source>
        <dbReference type="EMBL" id="UOF90137.1"/>
    </source>
</evidence>
<keyword evidence="3" id="KW-1185">Reference proteome</keyword>
<reference evidence="2" key="1">
    <citation type="submission" date="2021-12" db="EMBL/GenBank/DDBJ databases">
        <title>Alicyclobacillaceae gen. nov., sp. nov., isolated from chalcocite enrichment system.</title>
        <authorList>
            <person name="Jiang Z."/>
        </authorList>
    </citation>
    <scope>NUCLEOTIDE SEQUENCE</scope>
    <source>
        <strain evidence="2">MYW30-H2</strain>
    </source>
</reference>
<keyword evidence="1" id="KW-1133">Transmembrane helix</keyword>
<keyword evidence="1" id="KW-0812">Transmembrane</keyword>
<dbReference type="Proteomes" id="UP000830167">
    <property type="component" value="Chromosome"/>
</dbReference>
<dbReference type="EMBL" id="CP089291">
    <property type="protein sequence ID" value="UOF90137.1"/>
    <property type="molecule type" value="Genomic_DNA"/>
</dbReference>
<organism evidence="2 3">
    <name type="scientific">Fodinisporobacter ferrooxydans</name>
    <dbReference type="NCBI Taxonomy" id="2901836"/>
    <lineage>
        <taxon>Bacteria</taxon>
        <taxon>Bacillati</taxon>
        <taxon>Bacillota</taxon>
        <taxon>Bacilli</taxon>
        <taxon>Bacillales</taxon>
        <taxon>Alicyclobacillaceae</taxon>
        <taxon>Fodinisporobacter</taxon>
    </lineage>
</organism>
<sequence length="147" mass="16518">MAIRYAKGLQTNEQGFISLFTLAIMVVCLTLAGFLITDAEIQNRQVTRTEQMLKANVLAQDALELGKQKLDSDRSWRGTSDWIARENGNCQYTIQSDPQPPLWNSLQAKNPTGVMIKGMGKTADGSLRIILIWYDSTTRNTYAYMHA</sequence>
<gene>
    <name evidence="2" type="ORF">LSG31_20100</name>
</gene>
<dbReference type="RefSeq" id="WP_347436828.1">
    <property type="nucleotide sequence ID" value="NZ_CP089291.1"/>
</dbReference>
<evidence type="ECO:0000313" key="3">
    <source>
        <dbReference type="Proteomes" id="UP000830167"/>
    </source>
</evidence>
<accession>A0ABY4CHX7</accession>
<protein>
    <recommendedName>
        <fullName evidence="4">Type 4 fimbrial biogenesis protein PilX N-terminal domain-containing protein</fullName>
    </recommendedName>
</protein>
<evidence type="ECO:0000256" key="1">
    <source>
        <dbReference type="SAM" id="Phobius"/>
    </source>
</evidence>
<evidence type="ECO:0008006" key="4">
    <source>
        <dbReference type="Google" id="ProtNLM"/>
    </source>
</evidence>
<name>A0ABY4CHX7_9BACL</name>
<keyword evidence="1" id="KW-0472">Membrane</keyword>
<proteinExistence type="predicted"/>
<feature type="transmembrane region" description="Helical" evidence="1">
    <location>
        <begin position="15"/>
        <end position="36"/>
    </location>
</feature>